<keyword evidence="1" id="KW-1133">Transmembrane helix</keyword>
<dbReference type="Gene3D" id="3.55.50.30">
    <property type="match status" value="1"/>
</dbReference>
<feature type="transmembrane region" description="Helical" evidence="1">
    <location>
        <begin position="98"/>
        <end position="118"/>
    </location>
</feature>
<organism evidence="4 5">
    <name type="scientific">Leptobacterium flavescens</name>
    <dbReference type="NCBI Taxonomy" id="472055"/>
    <lineage>
        <taxon>Bacteria</taxon>
        <taxon>Pseudomonadati</taxon>
        <taxon>Bacteroidota</taxon>
        <taxon>Flavobacteriia</taxon>
        <taxon>Flavobacteriales</taxon>
        <taxon>Flavobacteriaceae</taxon>
        <taxon>Leptobacterium</taxon>
    </lineage>
</organism>
<evidence type="ECO:0000259" key="3">
    <source>
        <dbReference type="Pfam" id="PF16344"/>
    </source>
</evidence>
<protein>
    <submittedName>
        <fullName evidence="4">Anti-sigma factor</fullName>
    </submittedName>
</protein>
<keyword evidence="1" id="KW-0472">Membrane</keyword>
<feature type="domain" description="Protein FecR C-terminal" evidence="3">
    <location>
        <begin position="266"/>
        <end position="333"/>
    </location>
</feature>
<dbReference type="RefSeq" id="WP_163606949.1">
    <property type="nucleotide sequence ID" value="NZ_JAABOO010000002.1"/>
</dbReference>
<reference evidence="4 5" key="1">
    <citation type="submission" date="2020-01" db="EMBL/GenBank/DDBJ databases">
        <title>Leptobacterium flavescens.</title>
        <authorList>
            <person name="Wang G."/>
        </authorList>
    </citation>
    <scope>NUCLEOTIDE SEQUENCE [LARGE SCALE GENOMIC DNA]</scope>
    <source>
        <strain evidence="4 5">KCTC 22160</strain>
    </source>
</reference>
<dbReference type="PIRSF" id="PIRSF018266">
    <property type="entry name" value="FecR"/>
    <property type="match status" value="1"/>
</dbReference>
<evidence type="ECO:0000256" key="1">
    <source>
        <dbReference type="SAM" id="Phobius"/>
    </source>
</evidence>
<comment type="caution">
    <text evidence="4">The sequence shown here is derived from an EMBL/GenBank/DDBJ whole genome shotgun (WGS) entry which is preliminary data.</text>
</comment>
<dbReference type="PANTHER" id="PTHR30273:SF2">
    <property type="entry name" value="PROTEIN FECR"/>
    <property type="match status" value="1"/>
</dbReference>
<accession>A0A6P0UKH3</accession>
<dbReference type="Pfam" id="PF16344">
    <property type="entry name" value="FecR_C"/>
    <property type="match status" value="1"/>
</dbReference>
<gene>
    <name evidence="4" type="ORF">GWK08_10115</name>
</gene>
<dbReference type="Gene3D" id="2.60.120.1440">
    <property type="match status" value="1"/>
</dbReference>
<sequence>MAKREFKSIEDFIEDASFVNWVNKENLSDINFWEKWIEEHPDQLELVLNAKAVVNGIQFKKTPHEAEKTEARWESLINAIENKTENDIPSLKKRTAPLYRYISIAASICALMVLGWLYQSSLSKNEIIHQTKNGEFINLRLPDGTNLTLNANSEIRYQKNNPRKVWLKGEAYFRVKKKPSAKAKFQVMTDDLTVEVYGTEFNVNSRHQKTDVILDEGAINIVLSDGSVKEMIPGEFISFSAESETLLTRKKVEKPEVLTSWKDGTLILDQLSLQEVMTKIEDIYGTPAEFADEISATKVISGGIPTENFEICIMAIEKAANVRIDRDNNTLLIMSNN</sequence>
<dbReference type="InterPro" id="IPR032508">
    <property type="entry name" value="FecR_C"/>
</dbReference>
<dbReference type="AlphaFoldDB" id="A0A6P0UKH3"/>
<dbReference type="EMBL" id="JAABOO010000002">
    <property type="protein sequence ID" value="NER13795.1"/>
    <property type="molecule type" value="Genomic_DNA"/>
</dbReference>
<dbReference type="InterPro" id="IPR006860">
    <property type="entry name" value="FecR"/>
</dbReference>
<dbReference type="Proteomes" id="UP000468581">
    <property type="component" value="Unassembled WGS sequence"/>
</dbReference>
<evidence type="ECO:0000313" key="5">
    <source>
        <dbReference type="Proteomes" id="UP000468581"/>
    </source>
</evidence>
<dbReference type="InterPro" id="IPR012373">
    <property type="entry name" value="Ferrdict_sens_TM"/>
</dbReference>
<feature type="domain" description="FecR protein" evidence="2">
    <location>
        <begin position="130"/>
        <end position="219"/>
    </location>
</feature>
<keyword evidence="1" id="KW-0812">Transmembrane</keyword>
<dbReference type="GO" id="GO:0016989">
    <property type="term" value="F:sigma factor antagonist activity"/>
    <property type="evidence" value="ECO:0007669"/>
    <property type="project" value="TreeGrafter"/>
</dbReference>
<dbReference type="Pfam" id="PF04773">
    <property type="entry name" value="FecR"/>
    <property type="match status" value="1"/>
</dbReference>
<proteinExistence type="predicted"/>
<keyword evidence="5" id="KW-1185">Reference proteome</keyword>
<dbReference type="PANTHER" id="PTHR30273">
    <property type="entry name" value="PERIPLASMIC SIGNAL SENSOR AND SIGMA FACTOR ACTIVATOR FECR-RELATED"/>
    <property type="match status" value="1"/>
</dbReference>
<name>A0A6P0UKH3_9FLAO</name>
<evidence type="ECO:0000259" key="2">
    <source>
        <dbReference type="Pfam" id="PF04773"/>
    </source>
</evidence>
<evidence type="ECO:0000313" key="4">
    <source>
        <dbReference type="EMBL" id="NER13795.1"/>
    </source>
</evidence>